<keyword evidence="1" id="KW-1133">Transmembrane helix</keyword>
<dbReference type="AlphaFoldDB" id="A0A7X2L9L6"/>
<sequence>MNIEQRPEGLVKLTGTITNYKVTRAEASFVFTEADRDKLGVVAIAAGIAGLSGPAIVTAASASSAEEHADYVEFDLDSDPVKGWVWRSPFKEGDKVEVAAEWRNDHYETAGIARPEDRIIALYPHCSRGKARHIKNAVKWWVIGVAGILVGLGAPMLGIMLLLVESPQNLLHDVFPYGFLTMTAGFYAFFGLMTISLARKWMPFVRLTEKVCRTLGIPDSGNVDLVKSAKAQRKPDDPGEYGSFYFRY</sequence>
<feature type="transmembrane region" description="Helical" evidence="1">
    <location>
        <begin position="140"/>
        <end position="163"/>
    </location>
</feature>
<proteinExistence type="predicted"/>
<keyword evidence="1" id="KW-0472">Membrane</keyword>
<dbReference type="NCBIfam" id="NF041560">
    <property type="entry name" value="T6SS_Burk_ExIF"/>
    <property type="match status" value="1"/>
</dbReference>
<evidence type="ECO:0000313" key="2">
    <source>
        <dbReference type="EMBL" id="MRS98091.1"/>
    </source>
</evidence>
<dbReference type="RefSeq" id="WP_154205982.1">
    <property type="nucleotide sequence ID" value="NZ_WJYN01000001.1"/>
</dbReference>
<accession>A0A7X2L9L6</accession>
<evidence type="ECO:0000256" key="1">
    <source>
        <dbReference type="SAM" id="Phobius"/>
    </source>
</evidence>
<dbReference type="Proteomes" id="UP000441032">
    <property type="component" value="Unassembled WGS sequence"/>
</dbReference>
<dbReference type="InterPro" id="IPR048130">
    <property type="entry name" value="T6SS_ExIF-like"/>
</dbReference>
<reference evidence="2 3" key="1">
    <citation type="submission" date="2019-11" db="EMBL/GenBank/DDBJ databases">
        <title>Phenotypic characterization of an OXA-22 and OXA-60 co-producing Ralstonia pickettii clinical strain.</title>
        <authorList>
            <person name="He F."/>
        </authorList>
    </citation>
    <scope>NUCLEOTIDE SEQUENCE [LARGE SCALE GENOMIC DNA]</scope>
    <source>
        <strain evidence="2 3">PSLESD1</strain>
    </source>
</reference>
<evidence type="ECO:0000313" key="3">
    <source>
        <dbReference type="Proteomes" id="UP000441032"/>
    </source>
</evidence>
<name>A0A7X2L9L6_RALPI</name>
<keyword evidence="1" id="KW-0812">Transmembrane</keyword>
<comment type="caution">
    <text evidence="2">The sequence shown here is derived from an EMBL/GenBank/DDBJ whole genome shotgun (WGS) entry which is preliminary data.</text>
</comment>
<feature type="transmembrane region" description="Helical" evidence="1">
    <location>
        <begin position="175"/>
        <end position="198"/>
    </location>
</feature>
<evidence type="ECO:0008006" key="4">
    <source>
        <dbReference type="Google" id="ProtNLM"/>
    </source>
</evidence>
<dbReference type="EMBL" id="WJYN01000001">
    <property type="protein sequence ID" value="MRS98091.1"/>
    <property type="molecule type" value="Genomic_DNA"/>
</dbReference>
<protein>
    <recommendedName>
        <fullName evidence="4">Transmembrane protein</fullName>
    </recommendedName>
</protein>
<gene>
    <name evidence="2" type="ORF">GJQ57_05410</name>
</gene>
<organism evidence="2 3">
    <name type="scientific">Ralstonia pickettii</name>
    <name type="common">Burkholderia pickettii</name>
    <dbReference type="NCBI Taxonomy" id="329"/>
    <lineage>
        <taxon>Bacteria</taxon>
        <taxon>Pseudomonadati</taxon>
        <taxon>Pseudomonadota</taxon>
        <taxon>Betaproteobacteria</taxon>
        <taxon>Burkholderiales</taxon>
        <taxon>Burkholderiaceae</taxon>
        <taxon>Ralstonia</taxon>
    </lineage>
</organism>